<comment type="similarity">
    <text evidence="1">Belongs to the bacterial solute-binding protein 1 family.</text>
</comment>
<proteinExistence type="inferred from homology"/>
<dbReference type="PANTHER" id="PTHR43649:SF29">
    <property type="entry name" value="OSMOPROTECTIVE COMPOUNDS-BINDING PROTEIN GGTB"/>
    <property type="match status" value="1"/>
</dbReference>
<reference evidence="3 4" key="1">
    <citation type="submission" date="2016-07" db="EMBL/GenBank/DDBJ databases">
        <title>Caryophanon latum genome sequencing.</title>
        <authorList>
            <person name="Verma A."/>
            <person name="Pal Y."/>
            <person name="Krishnamurthi S."/>
        </authorList>
    </citation>
    <scope>NUCLEOTIDE SEQUENCE [LARGE SCALE GENOMIC DNA]</scope>
    <source>
        <strain evidence="3 4">DSM 14151</strain>
    </source>
</reference>
<gene>
    <name evidence="3" type="ORF">A6K76_12935</name>
</gene>
<dbReference type="Pfam" id="PF13416">
    <property type="entry name" value="SBP_bac_8"/>
    <property type="match status" value="1"/>
</dbReference>
<dbReference type="OrthoDB" id="9795467at2"/>
<sequence>MGKWFRTVALFACVIFLQGCSEKVDDDPLDPNNPISITLWHYYSGNTKIKFDQLVETFNETVGIEKGILVDAQSQGDISRLETAVYDAANNKIGAQRLPDIFASYPDNAYRVSNSVAFVDLTHYFSDEELAEYREDFLQIGRLGKEQTLTILPIAKATENVFVNKTVWDAFSSDTGATLSMLSTWEGIATVSELYYKWSDGRAFFGIDSVANFMLSTAEQQGTSIVSYRSSKAEVKLDIEAMYAMWETYYVPMLKGYYAKEGRFSSDDAKLGVVAAYTGSTASAAYFPTEVTLSAQRIEPIESLVLPYPTFAQGEPVVTQQGAGMVIVKSDEAHEFAAAEFLKWFTDVEQNRAFAAATAYFPVKTEALDETAMLQAVQQEQEFTAPALNSSIATTIDMLKTYRLYGYPAFDNSYELRELLDRHLKEWVKRDLATLAQLTGEARAKQLDEYISQVWFEQWYASLQQEVEAVTSMPIAGEAQ</sequence>
<keyword evidence="4" id="KW-1185">Reference proteome</keyword>
<name>A0A1C0YPZ7_9BACL</name>
<keyword evidence="2" id="KW-0813">Transport</keyword>
<dbReference type="InterPro" id="IPR050490">
    <property type="entry name" value="Bact_solute-bd_prot1"/>
</dbReference>
<dbReference type="PROSITE" id="PS51257">
    <property type="entry name" value="PROKAR_LIPOPROTEIN"/>
    <property type="match status" value="1"/>
</dbReference>
<comment type="caution">
    <text evidence="3">The sequence shown here is derived from an EMBL/GenBank/DDBJ whole genome shotgun (WGS) entry which is preliminary data.</text>
</comment>
<dbReference type="PANTHER" id="PTHR43649">
    <property type="entry name" value="ARABINOSE-BINDING PROTEIN-RELATED"/>
    <property type="match status" value="1"/>
</dbReference>
<dbReference type="Proteomes" id="UP000093482">
    <property type="component" value="Unassembled WGS sequence"/>
</dbReference>
<evidence type="ECO:0000313" key="4">
    <source>
        <dbReference type="Proteomes" id="UP000093482"/>
    </source>
</evidence>
<organism evidence="3 4">
    <name type="scientific">Caryophanon latum</name>
    <dbReference type="NCBI Taxonomy" id="33977"/>
    <lineage>
        <taxon>Bacteria</taxon>
        <taxon>Bacillati</taxon>
        <taxon>Bacillota</taxon>
        <taxon>Bacilli</taxon>
        <taxon>Bacillales</taxon>
        <taxon>Caryophanaceae</taxon>
        <taxon>Caryophanon</taxon>
    </lineage>
</organism>
<dbReference type="SUPFAM" id="SSF53850">
    <property type="entry name" value="Periplasmic binding protein-like II"/>
    <property type="match status" value="1"/>
</dbReference>
<accession>A0A1C0YPZ7</accession>
<evidence type="ECO:0008006" key="5">
    <source>
        <dbReference type="Google" id="ProtNLM"/>
    </source>
</evidence>
<evidence type="ECO:0000313" key="3">
    <source>
        <dbReference type="EMBL" id="OCS89250.1"/>
    </source>
</evidence>
<protein>
    <recommendedName>
        <fullName evidence="5">ABC transporter substrate-binding protein</fullName>
    </recommendedName>
</protein>
<dbReference type="EMBL" id="MATO01000044">
    <property type="protein sequence ID" value="OCS89250.1"/>
    <property type="molecule type" value="Genomic_DNA"/>
</dbReference>
<evidence type="ECO:0000256" key="2">
    <source>
        <dbReference type="ARBA" id="ARBA00022448"/>
    </source>
</evidence>
<dbReference type="RefSeq" id="WP_066465299.1">
    <property type="nucleotide sequence ID" value="NZ_MATO01000044.1"/>
</dbReference>
<evidence type="ECO:0000256" key="1">
    <source>
        <dbReference type="ARBA" id="ARBA00008520"/>
    </source>
</evidence>
<dbReference type="Gene3D" id="3.40.190.10">
    <property type="entry name" value="Periplasmic binding protein-like II"/>
    <property type="match status" value="1"/>
</dbReference>
<dbReference type="AlphaFoldDB" id="A0A1C0YPZ7"/>
<dbReference type="InterPro" id="IPR006059">
    <property type="entry name" value="SBP"/>
</dbReference>